<keyword evidence="3" id="KW-1185">Reference proteome</keyword>
<evidence type="ECO:0008006" key="4">
    <source>
        <dbReference type="Google" id="ProtNLM"/>
    </source>
</evidence>
<evidence type="ECO:0000256" key="1">
    <source>
        <dbReference type="SAM" id="MobiDB-lite"/>
    </source>
</evidence>
<feature type="compositionally biased region" description="Polar residues" evidence="1">
    <location>
        <begin position="296"/>
        <end position="323"/>
    </location>
</feature>
<gene>
    <name evidence="2" type="ORF">BDZ94DRAFT_1327577</name>
</gene>
<feature type="region of interest" description="Disordered" evidence="1">
    <location>
        <begin position="163"/>
        <end position="213"/>
    </location>
</feature>
<dbReference type="Proteomes" id="UP000807353">
    <property type="component" value="Unassembled WGS sequence"/>
</dbReference>
<feature type="region of interest" description="Disordered" evidence="1">
    <location>
        <begin position="412"/>
        <end position="434"/>
    </location>
</feature>
<feature type="compositionally biased region" description="Polar residues" evidence="1">
    <location>
        <begin position="119"/>
        <end position="131"/>
    </location>
</feature>
<evidence type="ECO:0000313" key="2">
    <source>
        <dbReference type="EMBL" id="KAF9455414.1"/>
    </source>
</evidence>
<feature type="compositionally biased region" description="Polar residues" evidence="1">
    <location>
        <begin position="168"/>
        <end position="179"/>
    </location>
</feature>
<proteinExistence type="predicted"/>
<protein>
    <recommendedName>
        <fullName evidence="4">WW domain-containing protein</fullName>
    </recommendedName>
</protein>
<comment type="caution">
    <text evidence="2">The sequence shown here is derived from an EMBL/GenBank/DDBJ whole genome shotgun (WGS) entry which is preliminary data.</text>
</comment>
<evidence type="ECO:0000313" key="3">
    <source>
        <dbReference type="Proteomes" id="UP000807353"/>
    </source>
</evidence>
<feature type="region of interest" description="Disordered" evidence="1">
    <location>
        <begin position="59"/>
        <end position="147"/>
    </location>
</feature>
<feature type="region of interest" description="Disordered" evidence="1">
    <location>
        <begin position="263"/>
        <end position="326"/>
    </location>
</feature>
<reference evidence="2" key="1">
    <citation type="submission" date="2020-11" db="EMBL/GenBank/DDBJ databases">
        <authorList>
            <consortium name="DOE Joint Genome Institute"/>
            <person name="Ahrendt S."/>
            <person name="Riley R."/>
            <person name="Andreopoulos W."/>
            <person name="Labutti K."/>
            <person name="Pangilinan J."/>
            <person name="Ruiz-Duenas F.J."/>
            <person name="Barrasa J.M."/>
            <person name="Sanchez-Garcia M."/>
            <person name="Camarero S."/>
            <person name="Miyauchi S."/>
            <person name="Serrano A."/>
            <person name="Linde D."/>
            <person name="Babiker R."/>
            <person name="Drula E."/>
            <person name="Ayuso-Fernandez I."/>
            <person name="Pacheco R."/>
            <person name="Padilla G."/>
            <person name="Ferreira P."/>
            <person name="Barriuso J."/>
            <person name="Kellner H."/>
            <person name="Castanera R."/>
            <person name="Alfaro M."/>
            <person name="Ramirez L."/>
            <person name="Pisabarro A.G."/>
            <person name="Kuo A."/>
            <person name="Tritt A."/>
            <person name="Lipzen A."/>
            <person name="He G."/>
            <person name="Yan M."/>
            <person name="Ng V."/>
            <person name="Cullen D."/>
            <person name="Martin F."/>
            <person name="Rosso M.-N."/>
            <person name="Henrissat B."/>
            <person name="Hibbett D."/>
            <person name="Martinez A.T."/>
            <person name="Grigoriev I.V."/>
        </authorList>
    </citation>
    <scope>NUCLEOTIDE SEQUENCE</scope>
    <source>
        <strain evidence="2">CBS 247.69</strain>
    </source>
</reference>
<dbReference type="EMBL" id="MU150694">
    <property type="protein sequence ID" value="KAF9455414.1"/>
    <property type="molecule type" value="Genomic_DNA"/>
</dbReference>
<name>A0A9P5XRH8_9AGAR</name>
<dbReference type="AlphaFoldDB" id="A0A9P5XRH8"/>
<accession>A0A9P5XRH8</accession>
<organism evidence="2 3">
    <name type="scientific">Collybia nuda</name>
    <dbReference type="NCBI Taxonomy" id="64659"/>
    <lineage>
        <taxon>Eukaryota</taxon>
        <taxon>Fungi</taxon>
        <taxon>Dikarya</taxon>
        <taxon>Basidiomycota</taxon>
        <taxon>Agaricomycotina</taxon>
        <taxon>Agaricomycetes</taxon>
        <taxon>Agaricomycetidae</taxon>
        <taxon>Agaricales</taxon>
        <taxon>Tricholomatineae</taxon>
        <taxon>Clitocybaceae</taxon>
        <taxon>Collybia</taxon>
    </lineage>
</organism>
<dbReference type="OrthoDB" id="2367685at2759"/>
<feature type="compositionally biased region" description="Polar residues" evidence="1">
    <location>
        <begin position="59"/>
        <end position="69"/>
    </location>
</feature>
<sequence length="673" mass="71453">MSNPVNPDTRPLPPGWNQHFDTHNEVWYYICTSVHPPTVSTTHPLGPIHYRNLSSTSLPSPEYSYSQGLSEGGPSDEYSMRPLSPISPALPPAFDSYPGGPTAIQPSPPPHHQSRRPLPSTSNAPGSQRPVSLNPPPPTTTSIQPRPSGLTFAQQLYSSSVRAVPATPVSTRQTNSGNIPTPPTSPQPRLTLSAAPILPPPPPPNAKTTNDNDLFSVPIIPESRAYASHRASVYTPHTSPSLAAFPKAAPYSSANHCVPHRNQSYQPPKPSAHPNPHRASTFSTGAGPSKTRGIPQLTTTARPPTNRTHTAIPHTTPSFQTVASPPPRLPVQSPALAAPIPSYPTPPNSSGPAATLTAAAYGIAQPQAQAPLTPAMQVQMAYQLQTQMQAQPMLVQAQPQIQMQPQNIVAGQQQQPQNAVQVPQQQQKPQHPGAMQQVGVGLGKFALNVAGGAIATSLGLETNGIAGAIGGALVGAASEDGDVVGSMVDGLSGMVGADQGGGNIGTGMDYQSIYAAMAQQSQQQPQQDPMAQLQALMAQQQQPTAQFQAAMAQQQAQQQFLQQQTMQQQTQQALAQQQVQQQQAAMVAFQQQQQQQQLQLQMQMQLLQQQQQPQAMAFQQNAAQQQPTPLGTLLTGFGQALSSMATDNTNNADQGGSWDAYASFLTQDVSTEQ</sequence>